<gene>
    <name evidence="2" type="ORF">A3864_16280</name>
</gene>
<dbReference type="RefSeq" id="WP_242450831.1">
    <property type="nucleotide sequence ID" value="NZ_LVYK01000037.1"/>
</dbReference>
<comment type="caution">
    <text evidence="2">The sequence shown here is derived from an EMBL/GenBank/DDBJ whole genome shotgun (WGS) entry which is preliminary data.</text>
</comment>
<dbReference type="EMBL" id="LVYK01000037">
    <property type="protein sequence ID" value="RAS75222.1"/>
    <property type="molecule type" value="Genomic_DNA"/>
</dbReference>
<dbReference type="InterPro" id="IPR010024">
    <property type="entry name" value="CHP16711"/>
</dbReference>
<dbReference type="InterPro" id="IPR023385">
    <property type="entry name" value="YopX-like_C"/>
</dbReference>
<name>A0AAX1Q7F7_9BACI</name>
<organism evidence="2 3">
    <name type="scientific">Priestia endophytica</name>
    <dbReference type="NCBI Taxonomy" id="135735"/>
    <lineage>
        <taxon>Bacteria</taxon>
        <taxon>Bacillati</taxon>
        <taxon>Bacillota</taxon>
        <taxon>Bacilli</taxon>
        <taxon>Bacillales</taxon>
        <taxon>Bacillaceae</taxon>
        <taxon>Priestia</taxon>
    </lineage>
</organism>
<evidence type="ECO:0000313" key="2">
    <source>
        <dbReference type="EMBL" id="RAS75222.1"/>
    </source>
</evidence>
<dbReference type="SUPFAM" id="SSF159006">
    <property type="entry name" value="YopX-like"/>
    <property type="match status" value="1"/>
</dbReference>
<sequence>MREIKFRMFDTEEKQFMNGSRVIESRVNDLNSKGRFIYQQYTGIKDQKGTDIYEGDIVQTVGLMIDNKGIVKFIDGAYCIEAFDGKEGWFLFQEIEENEVIGNVYENPELVEVKN</sequence>
<protein>
    <recommendedName>
        <fullName evidence="1">YopX protein domain-containing protein</fullName>
    </recommendedName>
</protein>
<feature type="domain" description="YopX protein" evidence="1">
    <location>
        <begin position="24"/>
        <end position="112"/>
    </location>
</feature>
<dbReference type="Proteomes" id="UP000250174">
    <property type="component" value="Unassembled WGS sequence"/>
</dbReference>
<evidence type="ECO:0000259" key="1">
    <source>
        <dbReference type="Pfam" id="PF09643"/>
    </source>
</evidence>
<reference evidence="2 3" key="1">
    <citation type="submission" date="2016-03" db="EMBL/GenBank/DDBJ databases">
        <title>Comparison of Bacillus endophyticus and B. anthracis characteristics using whole genome sequence analysis and microbiological techniques.</title>
        <authorList>
            <person name="Lekota K.E."/>
            <person name="Mafofo J."/>
            <person name="Rees J."/>
            <person name="Muchadeyi F.C."/>
            <person name="Madoroba E."/>
            <person name="Van Heerden H."/>
        </authorList>
    </citation>
    <scope>NUCLEOTIDE SEQUENCE [LARGE SCALE GENOMIC DNA]</scope>
    <source>
        <strain evidence="2 3">3631_10C</strain>
    </source>
</reference>
<dbReference type="Pfam" id="PF09643">
    <property type="entry name" value="YopX"/>
    <property type="match status" value="1"/>
</dbReference>
<dbReference type="Gene3D" id="2.30.30.290">
    <property type="entry name" value="YopX-like domains"/>
    <property type="match status" value="1"/>
</dbReference>
<proteinExistence type="predicted"/>
<dbReference type="NCBIfam" id="TIGR01671">
    <property type="entry name" value="phage_TIGR01671"/>
    <property type="match status" value="1"/>
</dbReference>
<dbReference type="InterPro" id="IPR019096">
    <property type="entry name" value="YopX_protein"/>
</dbReference>
<evidence type="ECO:0000313" key="3">
    <source>
        <dbReference type="Proteomes" id="UP000250174"/>
    </source>
</evidence>
<accession>A0AAX1Q7F7</accession>
<dbReference type="AlphaFoldDB" id="A0AAX1Q7F7"/>